<reference evidence="2 3" key="1">
    <citation type="submission" date="2018-04" db="EMBL/GenBank/DDBJ databases">
        <title>Genomic Encyclopedia of Archaeal and Bacterial Type Strains, Phase II (KMG-II): from individual species to whole genera.</title>
        <authorList>
            <person name="Goeker M."/>
        </authorList>
    </citation>
    <scope>NUCLEOTIDE SEQUENCE [LARGE SCALE GENOMIC DNA]</scope>
    <source>
        <strain evidence="2 3">DSM 45787</strain>
    </source>
</reference>
<proteinExistence type="predicted"/>
<dbReference type="InterPro" id="IPR036163">
    <property type="entry name" value="HMA_dom_sf"/>
</dbReference>
<dbReference type="InterPro" id="IPR006121">
    <property type="entry name" value="HMA_dom"/>
</dbReference>
<dbReference type="RefSeq" id="WP_108022463.1">
    <property type="nucleotide sequence ID" value="NZ_QBKR01000006.1"/>
</dbReference>
<comment type="caution">
    <text evidence="2">The sequence shown here is derived from an EMBL/GenBank/DDBJ whole genome shotgun (WGS) entry which is preliminary data.</text>
</comment>
<dbReference type="SUPFAM" id="SSF55008">
    <property type="entry name" value="HMA, heavy metal-associated domain"/>
    <property type="match status" value="1"/>
</dbReference>
<dbReference type="CDD" id="cd00371">
    <property type="entry name" value="HMA"/>
    <property type="match status" value="1"/>
</dbReference>
<evidence type="ECO:0000313" key="2">
    <source>
        <dbReference type="EMBL" id="PTX61840.1"/>
    </source>
</evidence>
<organism evidence="2 3">
    <name type="scientific">Melghirimyces profundicolus</name>
    <dbReference type="NCBI Taxonomy" id="1242148"/>
    <lineage>
        <taxon>Bacteria</taxon>
        <taxon>Bacillati</taxon>
        <taxon>Bacillota</taxon>
        <taxon>Bacilli</taxon>
        <taxon>Bacillales</taxon>
        <taxon>Thermoactinomycetaceae</taxon>
        <taxon>Melghirimyces</taxon>
    </lineage>
</organism>
<dbReference type="GO" id="GO:0046872">
    <property type="term" value="F:metal ion binding"/>
    <property type="evidence" value="ECO:0007669"/>
    <property type="project" value="InterPro"/>
</dbReference>
<evidence type="ECO:0000259" key="1">
    <source>
        <dbReference type="PROSITE" id="PS50846"/>
    </source>
</evidence>
<accession>A0A2T6C0K2</accession>
<dbReference type="AlphaFoldDB" id="A0A2T6C0K2"/>
<sequence length="79" mass="8868">MVTKTIRVQGMVDPNDTDKVSHALHEVWGVRKVDVSLNRGEATVSYDEHAASFADFQQALLDQGFEIFTEDGTEEEKKV</sequence>
<keyword evidence="3" id="KW-1185">Reference proteome</keyword>
<dbReference type="OrthoDB" id="2884671at2"/>
<evidence type="ECO:0000313" key="3">
    <source>
        <dbReference type="Proteomes" id="UP000244240"/>
    </source>
</evidence>
<dbReference type="Pfam" id="PF00403">
    <property type="entry name" value="HMA"/>
    <property type="match status" value="1"/>
</dbReference>
<dbReference type="Gene3D" id="3.30.70.100">
    <property type="match status" value="1"/>
</dbReference>
<gene>
    <name evidence="2" type="ORF">C8P63_10692</name>
</gene>
<dbReference type="PROSITE" id="PS50846">
    <property type="entry name" value="HMA_2"/>
    <property type="match status" value="1"/>
</dbReference>
<name>A0A2T6C0K2_9BACL</name>
<dbReference type="Proteomes" id="UP000244240">
    <property type="component" value="Unassembled WGS sequence"/>
</dbReference>
<dbReference type="EMBL" id="QBKR01000006">
    <property type="protein sequence ID" value="PTX61840.1"/>
    <property type="molecule type" value="Genomic_DNA"/>
</dbReference>
<protein>
    <submittedName>
        <fullName evidence="2">Copper chaperone</fullName>
    </submittedName>
</protein>
<feature type="domain" description="HMA" evidence="1">
    <location>
        <begin position="2"/>
        <end position="68"/>
    </location>
</feature>